<gene>
    <name evidence="1" type="ORF">METZ01_LOCUS390862</name>
</gene>
<sequence>MIGFFINPKLDFLSFNNGNSVIKDISTYCTKLKNSSNKYIGTNQKLLWQGKLNNAKDEYNIWFAKLGLAKARNQEEKISELN</sequence>
<reference evidence="1" key="1">
    <citation type="submission" date="2018-05" db="EMBL/GenBank/DDBJ databases">
        <authorList>
            <person name="Lanie J.A."/>
            <person name="Ng W.-L."/>
            <person name="Kazmierczak K.M."/>
            <person name="Andrzejewski T.M."/>
            <person name="Davidsen T.M."/>
            <person name="Wayne K.J."/>
            <person name="Tettelin H."/>
            <person name="Glass J.I."/>
            <person name="Rusch D."/>
            <person name="Podicherti R."/>
            <person name="Tsui H.-C.T."/>
            <person name="Winkler M.E."/>
        </authorList>
    </citation>
    <scope>NUCLEOTIDE SEQUENCE</scope>
</reference>
<evidence type="ECO:0000313" key="1">
    <source>
        <dbReference type="EMBL" id="SVD38008.1"/>
    </source>
</evidence>
<organism evidence="1">
    <name type="scientific">marine metagenome</name>
    <dbReference type="NCBI Taxonomy" id="408172"/>
    <lineage>
        <taxon>unclassified sequences</taxon>
        <taxon>metagenomes</taxon>
        <taxon>ecological metagenomes</taxon>
    </lineage>
</organism>
<protein>
    <submittedName>
        <fullName evidence="1">Uncharacterized protein</fullName>
    </submittedName>
</protein>
<accession>A0A382UWD0</accession>
<dbReference type="EMBL" id="UINC01146967">
    <property type="protein sequence ID" value="SVD38008.1"/>
    <property type="molecule type" value="Genomic_DNA"/>
</dbReference>
<dbReference type="AlphaFoldDB" id="A0A382UWD0"/>
<name>A0A382UWD0_9ZZZZ</name>
<feature type="non-terminal residue" evidence="1">
    <location>
        <position position="82"/>
    </location>
</feature>
<proteinExistence type="predicted"/>